<evidence type="ECO:0000313" key="2">
    <source>
        <dbReference type="Proteomes" id="UP001479520"/>
    </source>
</evidence>
<keyword evidence="2" id="KW-1185">Reference proteome</keyword>
<accession>A0ABZ2XM69</accession>
<dbReference type="RefSeq" id="WP_341744662.1">
    <property type="nucleotide sequence ID" value="NZ_CP151407.1"/>
</dbReference>
<name>A0ABZ2XM69_9RHOO</name>
<sequence>MSLRNVKHHRQNFVVYTKKHGKTKPERVFIETPSDFYAKRMFTNVINFTELAGTACAAVLSISGVEDLIHHFDAPNGSPHNLIGKEQEILGIDESEWNTLYS</sequence>
<organism evidence="1 2">
    <name type="scientific">Azonexus hydrophilus</name>
    <dbReference type="NCBI Taxonomy" id="418702"/>
    <lineage>
        <taxon>Bacteria</taxon>
        <taxon>Pseudomonadati</taxon>
        <taxon>Pseudomonadota</taxon>
        <taxon>Betaproteobacteria</taxon>
        <taxon>Rhodocyclales</taxon>
        <taxon>Azonexaceae</taxon>
        <taxon>Azonexus</taxon>
    </lineage>
</organism>
<keyword evidence="1" id="KW-0614">Plasmid</keyword>
<gene>
    <name evidence="1" type="ORF">AADV58_18100</name>
</gene>
<dbReference type="Proteomes" id="UP001479520">
    <property type="component" value="Plasmid unnamed1"/>
</dbReference>
<dbReference type="EMBL" id="CP151407">
    <property type="protein sequence ID" value="WZJ23323.1"/>
    <property type="molecule type" value="Genomic_DNA"/>
</dbReference>
<geneLocation type="plasmid" evidence="1 2">
    <name>unnamed1</name>
</geneLocation>
<protein>
    <submittedName>
        <fullName evidence="1">Uncharacterized protein</fullName>
    </submittedName>
</protein>
<evidence type="ECO:0000313" key="1">
    <source>
        <dbReference type="EMBL" id="WZJ23323.1"/>
    </source>
</evidence>
<reference evidence="1 2" key="1">
    <citation type="submission" date="2024-04" db="EMBL/GenBank/DDBJ databases">
        <title>Dissimilatory iodate-reducing microorganisms contribute to the enrichment of iodine in groundwater.</title>
        <authorList>
            <person name="Jiang Z."/>
        </authorList>
    </citation>
    <scope>NUCLEOTIDE SEQUENCE [LARGE SCALE GENOMIC DNA]</scope>
    <source>
        <strain evidence="1 2">NCP973</strain>
        <plasmid evidence="1 2">unnamed1</plasmid>
    </source>
</reference>
<proteinExistence type="predicted"/>